<feature type="transmembrane region" description="Helical" evidence="9">
    <location>
        <begin position="32"/>
        <end position="52"/>
    </location>
</feature>
<gene>
    <name evidence="13" type="ORF">JSQ98_02795</name>
</gene>
<keyword evidence="8" id="KW-0902">Two-component regulatory system</keyword>
<organism evidence="13 14">
    <name type="scientific">Leucobacter manosquensis</name>
    <dbReference type="NCBI Taxonomy" id="2810611"/>
    <lineage>
        <taxon>Bacteria</taxon>
        <taxon>Bacillati</taxon>
        <taxon>Actinomycetota</taxon>
        <taxon>Actinomycetes</taxon>
        <taxon>Micrococcales</taxon>
        <taxon>Microbacteriaceae</taxon>
        <taxon>Leucobacter</taxon>
    </lineage>
</organism>
<protein>
    <recommendedName>
        <fullName evidence="2">histidine kinase</fullName>
        <ecNumber evidence="2">2.7.13.3</ecNumber>
    </recommendedName>
</protein>
<dbReference type="InterPro" id="IPR036890">
    <property type="entry name" value="HATPase_C_sf"/>
</dbReference>
<feature type="transmembrane region" description="Helical" evidence="9">
    <location>
        <begin position="124"/>
        <end position="144"/>
    </location>
</feature>
<keyword evidence="9" id="KW-0472">Membrane</keyword>
<dbReference type="Pfam" id="PF07730">
    <property type="entry name" value="HisKA_3"/>
    <property type="match status" value="1"/>
</dbReference>
<dbReference type="Pfam" id="PF23539">
    <property type="entry name" value="DUF7134"/>
    <property type="match status" value="1"/>
</dbReference>
<evidence type="ECO:0000256" key="9">
    <source>
        <dbReference type="SAM" id="Phobius"/>
    </source>
</evidence>
<comment type="caution">
    <text evidence="13">The sequence shown here is derived from an EMBL/GenBank/DDBJ whole genome shotgun (WGS) entry which is preliminary data.</text>
</comment>
<dbReference type="Pfam" id="PF02518">
    <property type="entry name" value="HATPase_c"/>
    <property type="match status" value="1"/>
</dbReference>
<evidence type="ECO:0000256" key="6">
    <source>
        <dbReference type="ARBA" id="ARBA00022777"/>
    </source>
</evidence>
<comment type="catalytic activity">
    <reaction evidence="1">
        <text>ATP + protein L-histidine = ADP + protein N-phospho-L-histidine.</text>
        <dbReference type="EC" id="2.7.13.3"/>
    </reaction>
</comment>
<feature type="transmembrane region" description="Helical" evidence="9">
    <location>
        <begin position="81"/>
        <end position="112"/>
    </location>
</feature>
<dbReference type="Gene3D" id="3.30.565.10">
    <property type="entry name" value="Histidine kinase-like ATPase, C-terminal domain"/>
    <property type="match status" value="1"/>
</dbReference>
<keyword evidence="3" id="KW-0597">Phosphoprotein</keyword>
<feature type="domain" description="Histidine kinase/HSP90-like ATPase" evidence="10">
    <location>
        <begin position="307"/>
        <end position="397"/>
    </location>
</feature>
<dbReference type="SUPFAM" id="SSF55874">
    <property type="entry name" value="ATPase domain of HSP90 chaperone/DNA topoisomerase II/histidine kinase"/>
    <property type="match status" value="1"/>
</dbReference>
<evidence type="ECO:0000256" key="5">
    <source>
        <dbReference type="ARBA" id="ARBA00022741"/>
    </source>
</evidence>
<evidence type="ECO:0000256" key="7">
    <source>
        <dbReference type="ARBA" id="ARBA00022840"/>
    </source>
</evidence>
<dbReference type="InterPro" id="IPR050482">
    <property type="entry name" value="Sensor_HK_TwoCompSys"/>
</dbReference>
<dbReference type="EC" id="2.7.13.3" evidence="2"/>
<proteinExistence type="predicted"/>
<evidence type="ECO:0000313" key="14">
    <source>
        <dbReference type="Proteomes" id="UP000811492"/>
    </source>
</evidence>
<evidence type="ECO:0000256" key="4">
    <source>
        <dbReference type="ARBA" id="ARBA00022679"/>
    </source>
</evidence>
<evidence type="ECO:0000259" key="12">
    <source>
        <dbReference type="Pfam" id="PF23539"/>
    </source>
</evidence>
<dbReference type="PANTHER" id="PTHR24421:SF10">
    <property type="entry name" value="NITRATE_NITRITE SENSOR PROTEIN NARQ"/>
    <property type="match status" value="1"/>
</dbReference>
<dbReference type="EMBL" id="JAFEVO010000001">
    <property type="protein sequence ID" value="MBS3181136.1"/>
    <property type="molecule type" value="Genomic_DNA"/>
</dbReference>
<dbReference type="InterPro" id="IPR003594">
    <property type="entry name" value="HATPase_dom"/>
</dbReference>
<dbReference type="Gene3D" id="1.20.5.1930">
    <property type="match status" value="1"/>
</dbReference>
<keyword evidence="9" id="KW-0812">Transmembrane</keyword>
<evidence type="ECO:0000313" key="13">
    <source>
        <dbReference type="EMBL" id="MBS3181136.1"/>
    </source>
</evidence>
<keyword evidence="7" id="KW-0067">ATP-binding</keyword>
<dbReference type="CDD" id="cd16917">
    <property type="entry name" value="HATPase_UhpB-NarQ-NarX-like"/>
    <property type="match status" value="1"/>
</dbReference>
<dbReference type="InterPro" id="IPR011712">
    <property type="entry name" value="Sig_transdc_His_kin_sub3_dim/P"/>
</dbReference>
<accession>A0ABS5M2D9</accession>
<keyword evidence="6" id="KW-0418">Kinase</keyword>
<evidence type="ECO:0000256" key="2">
    <source>
        <dbReference type="ARBA" id="ARBA00012438"/>
    </source>
</evidence>
<dbReference type="PANTHER" id="PTHR24421">
    <property type="entry name" value="NITRATE/NITRITE SENSOR PROTEIN NARX-RELATED"/>
    <property type="match status" value="1"/>
</dbReference>
<dbReference type="Proteomes" id="UP000811492">
    <property type="component" value="Unassembled WGS sequence"/>
</dbReference>
<name>A0ABS5M2D9_9MICO</name>
<keyword evidence="9" id="KW-1133">Transmembrane helix</keyword>
<feature type="domain" description="Signal transduction histidine kinase subgroup 3 dimerisation and phosphoacceptor" evidence="11">
    <location>
        <begin position="193"/>
        <end position="259"/>
    </location>
</feature>
<evidence type="ECO:0000256" key="3">
    <source>
        <dbReference type="ARBA" id="ARBA00022553"/>
    </source>
</evidence>
<reference evidence="13 14" key="1">
    <citation type="submission" date="2021-02" db="EMBL/GenBank/DDBJ databases">
        <title>Draft genome and description of Leucobacter sp nov strain Marseille-Q4368.</title>
        <authorList>
            <person name="Boxberger M."/>
            <person name="La Scola B."/>
        </authorList>
    </citation>
    <scope>NUCLEOTIDE SEQUENCE [LARGE SCALE GENOMIC DNA]</scope>
    <source>
        <strain evidence="13 14">Marseille-Q4368</strain>
    </source>
</reference>
<evidence type="ECO:0000256" key="1">
    <source>
        <dbReference type="ARBA" id="ARBA00000085"/>
    </source>
</evidence>
<keyword evidence="14" id="KW-1185">Reference proteome</keyword>
<sequence length="405" mass="42264">MSTHATQPWVAAEEVDRVLGSRMLRWLSAHQSVVDGLVAVMCLVVQALVLVLPRAQPLWPGLLLAIVSSAMLLGRRRYPRAVLVAIALVSTAGALVPTPVALLGLPAAVALYTVASLLPTGTALMGYAVLVGVPALGALVRFLITGAPQTPSLLDPLALLALALGIAARSAAGRREALTELVNQRLSTARIVERQRISAEMHDIVAHSLSTMIALADGASDAWQKHPERSAAALRRLGDVGRSSLSDMKRVLQVLREEDAKLDESLHRSGHNAPDLEDVIEVFRSTGMPVTLSRSGTALPDDPALSTSVYRIVQEALTNVLRYANGATHVEVGIDVAGSTVTVQVADDGLAAPQAGRAPSQGSGRGLLGIAERAATYGGSSAAGPRPGGGWKVHATFMIGEGARP</sequence>
<evidence type="ECO:0000259" key="11">
    <source>
        <dbReference type="Pfam" id="PF07730"/>
    </source>
</evidence>
<keyword evidence="5" id="KW-0547">Nucleotide-binding</keyword>
<feature type="domain" description="DUF7134" evidence="12">
    <location>
        <begin position="24"/>
        <end position="136"/>
    </location>
</feature>
<keyword evidence="4" id="KW-0808">Transferase</keyword>
<evidence type="ECO:0000256" key="8">
    <source>
        <dbReference type="ARBA" id="ARBA00023012"/>
    </source>
</evidence>
<evidence type="ECO:0000259" key="10">
    <source>
        <dbReference type="Pfam" id="PF02518"/>
    </source>
</evidence>
<dbReference type="RefSeq" id="WP_211648269.1">
    <property type="nucleotide sequence ID" value="NZ_JAFEVO010000001.1"/>
</dbReference>
<dbReference type="InterPro" id="IPR055558">
    <property type="entry name" value="DUF7134"/>
</dbReference>
<feature type="transmembrane region" description="Helical" evidence="9">
    <location>
        <begin position="58"/>
        <end position="74"/>
    </location>
</feature>